<dbReference type="InterPro" id="IPR005637">
    <property type="entry name" value="TAP_C_dom"/>
</dbReference>
<evidence type="ECO:0000313" key="11">
    <source>
        <dbReference type="Proteomes" id="UP000054560"/>
    </source>
</evidence>
<evidence type="ECO:0000256" key="5">
    <source>
        <dbReference type="ARBA" id="ARBA00022816"/>
    </source>
</evidence>
<evidence type="ECO:0000256" key="7">
    <source>
        <dbReference type="SAM" id="MobiDB-lite"/>
    </source>
</evidence>
<dbReference type="InterPro" id="IPR030217">
    <property type="entry name" value="NXF_fam"/>
</dbReference>
<dbReference type="eggNOG" id="KOG3763">
    <property type="taxonomic scope" value="Eukaryota"/>
</dbReference>
<accession>A0A0L0FGG7</accession>
<name>A0A0L0FGG7_9EUKA</name>
<dbReference type="STRING" id="667725.A0A0L0FGG7"/>
<dbReference type="Pfam" id="PF24048">
    <property type="entry name" value="LRR_NXF1-5"/>
    <property type="match status" value="1"/>
</dbReference>
<keyword evidence="5" id="KW-0509">mRNA transport</keyword>
<feature type="domain" description="TAP-C" evidence="9">
    <location>
        <begin position="491"/>
        <end position="545"/>
    </location>
</feature>
<comment type="subcellular location">
    <subcellularLocation>
        <location evidence="1">Nucleus</location>
    </subcellularLocation>
</comment>
<dbReference type="AlphaFoldDB" id="A0A0L0FGG7"/>
<proteinExistence type="inferred from homology"/>
<evidence type="ECO:0000256" key="4">
    <source>
        <dbReference type="ARBA" id="ARBA00022737"/>
    </source>
</evidence>
<keyword evidence="6" id="KW-0539">Nucleus</keyword>
<evidence type="ECO:0008006" key="12">
    <source>
        <dbReference type="Google" id="ProtNLM"/>
    </source>
</evidence>
<dbReference type="PROSITE" id="PS50177">
    <property type="entry name" value="NTF2_DOMAIN"/>
    <property type="match status" value="1"/>
</dbReference>
<dbReference type="Pfam" id="PF22602">
    <property type="entry name" value="NXF_NTF2"/>
    <property type="match status" value="1"/>
</dbReference>
<keyword evidence="11" id="KW-1185">Reference proteome</keyword>
<dbReference type="Proteomes" id="UP000054560">
    <property type="component" value="Unassembled WGS sequence"/>
</dbReference>
<dbReference type="SUPFAM" id="SSF54427">
    <property type="entry name" value="NTF2-like"/>
    <property type="match status" value="1"/>
</dbReference>
<evidence type="ECO:0000256" key="6">
    <source>
        <dbReference type="ARBA" id="ARBA00023242"/>
    </source>
</evidence>
<sequence length="545" mass="59856">MGGGGRGNHTDRGHGDKGYSTRSSSSTGPKRGGGLGKRGGGGPTYKSKVRLDKASLHKALDGDVAMSSGNRSGRSPQRLNTSASARGKGRGAKKVGKNARAPRITDEEAKQILYNFLEKGYDPVQKSLDVSKFSKVHPRVNLWTFGAILVDLIKSECPEIEILNLSENKLVRLKSITGIVDAAPDLRRISLKDNELTIVSELRVLEGLNLKELIVAGNPLAKQMDYRDAITKMFKSLDMLDDTEITKFGVEEEINVPPTVLFYSGLPDAMKASVLAFLEKYYRAYDGADVSIRLQMSAFYSPNAVMSFTCPRQHSTARVSKGFNRQDVRNLEREKHNTLSASFEEYQQVNRNLRVVKSKAKREDTLFMGVSQIVAMLVKLPPTVHSLQEMMVDLWQVSPNSIMVKIVGPLQEAHKEAKNGSVKRMFARTLCLVPDNTGGMVIQNDMVTLTDPLTERMTRRKPLVASADVQPPAQATGQAQVPPTAAANLDPAQKAAVAALVQQSTLNEAGALHLLNFAQWNASESLRQYKELMPLGQIPPQYLRA</sequence>
<dbReference type="InterPro" id="IPR002075">
    <property type="entry name" value="NTF2_dom"/>
</dbReference>
<dbReference type="EMBL" id="KQ243837">
    <property type="protein sequence ID" value="KNC75118.1"/>
    <property type="molecule type" value="Genomic_DNA"/>
</dbReference>
<feature type="domain" description="NTF2" evidence="8">
    <location>
        <begin position="273"/>
        <end position="449"/>
    </location>
</feature>
<evidence type="ECO:0000256" key="3">
    <source>
        <dbReference type="ARBA" id="ARBA00022448"/>
    </source>
</evidence>
<gene>
    <name evidence="10" type="ORF">SARC_12349</name>
</gene>
<dbReference type="InterPro" id="IPR057125">
    <property type="entry name" value="NXF1/2/3/5-like_LRR"/>
</dbReference>
<feature type="compositionally biased region" description="Basic and acidic residues" evidence="7">
    <location>
        <begin position="8"/>
        <end position="19"/>
    </location>
</feature>
<keyword evidence="4" id="KW-0677">Repeat</keyword>
<feature type="compositionally biased region" description="Basic residues" evidence="7">
    <location>
        <begin position="87"/>
        <end position="97"/>
    </location>
</feature>
<evidence type="ECO:0000256" key="1">
    <source>
        <dbReference type="ARBA" id="ARBA00004123"/>
    </source>
</evidence>
<dbReference type="GO" id="GO:0005634">
    <property type="term" value="C:nucleus"/>
    <property type="evidence" value="ECO:0007669"/>
    <property type="project" value="UniProtKB-SubCell"/>
</dbReference>
<feature type="region of interest" description="Disordered" evidence="7">
    <location>
        <begin position="465"/>
        <end position="484"/>
    </location>
</feature>
<dbReference type="RefSeq" id="XP_014149020.1">
    <property type="nucleotide sequence ID" value="XM_014293545.1"/>
</dbReference>
<evidence type="ECO:0000313" key="10">
    <source>
        <dbReference type="EMBL" id="KNC75118.1"/>
    </source>
</evidence>
<feature type="compositionally biased region" description="Gly residues" evidence="7">
    <location>
        <begin position="30"/>
        <end position="43"/>
    </location>
</feature>
<dbReference type="GO" id="GO:0003723">
    <property type="term" value="F:RNA binding"/>
    <property type="evidence" value="ECO:0007669"/>
    <property type="project" value="TreeGrafter"/>
</dbReference>
<dbReference type="PANTHER" id="PTHR10662:SF22">
    <property type="entry name" value="NUCLEAR RNA EXPORT FACTOR 1"/>
    <property type="match status" value="1"/>
</dbReference>
<dbReference type="InterPro" id="IPR018222">
    <property type="entry name" value="Nuclear_transport_factor_2_euk"/>
</dbReference>
<dbReference type="InterPro" id="IPR032675">
    <property type="entry name" value="LRR_dom_sf"/>
</dbReference>
<dbReference type="PROSITE" id="PS51281">
    <property type="entry name" value="TAP_C"/>
    <property type="match status" value="1"/>
</dbReference>
<protein>
    <recommendedName>
        <fullName evidence="12">NTF2 domain-containing protein</fullName>
    </recommendedName>
</protein>
<evidence type="ECO:0000256" key="2">
    <source>
        <dbReference type="ARBA" id="ARBA00009285"/>
    </source>
</evidence>
<dbReference type="GeneID" id="25912853"/>
<feature type="region of interest" description="Disordered" evidence="7">
    <location>
        <begin position="1"/>
        <end position="102"/>
    </location>
</feature>
<reference evidence="10 11" key="1">
    <citation type="submission" date="2011-02" db="EMBL/GenBank/DDBJ databases">
        <title>The Genome Sequence of Sphaeroforma arctica JP610.</title>
        <authorList>
            <consortium name="The Broad Institute Genome Sequencing Platform"/>
            <person name="Russ C."/>
            <person name="Cuomo C."/>
            <person name="Young S.K."/>
            <person name="Zeng Q."/>
            <person name="Gargeya S."/>
            <person name="Alvarado L."/>
            <person name="Berlin A."/>
            <person name="Chapman S.B."/>
            <person name="Chen Z."/>
            <person name="Freedman E."/>
            <person name="Gellesch M."/>
            <person name="Goldberg J."/>
            <person name="Griggs A."/>
            <person name="Gujja S."/>
            <person name="Heilman E."/>
            <person name="Heiman D."/>
            <person name="Howarth C."/>
            <person name="Mehta T."/>
            <person name="Neiman D."/>
            <person name="Pearson M."/>
            <person name="Roberts A."/>
            <person name="Saif S."/>
            <person name="Shea T."/>
            <person name="Shenoy N."/>
            <person name="Sisk P."/>
            <person name="Stolte C."/>
            <person name="Sykes S."/>
            <person name="White J."/>
            <person name="Yandava C."/>
            <person name="Burger G."/>
            <person name="Gray M.W."/>
            <person name="Holland P.W.H."/>
            <person name="King N."/>
            <person name="Lang F.B.F."/>
            <person name="Roger A.J."/>
            <person name="Ruiz-Trillo I."/>
            <person name="Haas B."/>
            <person name="Nusbaum C."/>
            <person name="Birren B."/>
        </authorList>
    </citation>
    <scope>NUCLEOTIDE SEQUENCE [LARGE SCALE GENOMIC DNA]</scope>
    <source>
        <strain evidence="10 11">JP610</strain>
    </source>
</reference>
<dbReference type="InterPro" id="IPR032710">
    <property type="entry name" value="NTF2-like_dom_sf"/>
</dbReference>
<organism evidence="10 11">
    <name type="scientific">Sphaeroforma arctica JP610</name>
    <dbReference type="NCBI Taxonomy" id="667725"/>
    <lineage>
        <taxon>Eukaryota</taxon>
        <taxon>Ichthyosporea</taxon>
        <taxon>Ichthyophonida</taxon>
        <taxon>Sphaeroforma</taxon>
    </lineage>
</organism>
<dbReference type="SUPFAM" id="SSF52058">
    <property type="entry name" value="L domain-like"/>
    <property type="match status" value="1"/>
</dbReference>
<dbReference type="Gene3D" id="3.80.10.10">
    <property type="entry name" value="Ribonuclease Inhibitor"/>
    <property type="match status" value="1"/>
</dbReference>
<evidence type="ECO:0000259" key="8">
    <source>
        <dbReference type="PROSITE" id="PS50177"/>
    </source>
</evidence>
<keyword evidence="3" id="KW-0813">Transport</keyword>
<dbReference type="PANTHER" id="PTHR10662">
    <property type="entry name" value="NUCLEAR RNA EXPORT FACTOR"/>
    <property type="match status" value="1"/>
</dbReference>
<dbReference type="Gene3D" id="3.10.450.50">
    <property type="match status" value="1"/>
</dbReference>
<dbReference type="OrthoDB" id="25872at2759"/>
<comment type="similarity">
    <text evidence="2">Belongs to the NXF family.</text>
</comment>
<feature type="compositionally biased region" description="Basic and acidic residues" evidence="7">
    <location>
        <begin position="49"/>
        <end position="61"/>
    </location>
</feature>
<feature type="compositionally biased region" description="Polar residues" evidence="7">
    <location>
        <begin position="67"/>
        <end position="84"/>
    </location>
</feature>
<dbReference type="GO" id="GO:0016973">
    <property type="term" value="P:poly(A)+ mRNA export from nucleus"/>
    <property type="evidence" value="ECO:0007669"/>
    <property type="project" value="TreeGrafter"/>
</dbReference>
<evidence type="ECO:0000259" key="9">
    <source>
        <dbReference type="PROSITE" id="PS51281"/>
    </source>
</evidence>